<evidence type="ECO:0000313" key="2">
    <source>
        <dbReference type="EMBL" id="ANU37629.1"/>
    </source>
</evidence>
<dbReference type="PROSITE" id="PS51257">
    <property type="entry name" value="PROKAR_LIPOPROTEIN"/>
    <property type="match status" value="1"/>
</dbReference>
<name>A0A1C7FF45_9VIBR</name>
<proteinExistence type="predicted"/>
<dbReference type="EMBL" id="CP016414">
    <property type="protein sequence ID" value="ANU37629.1"/>
    <property type="molecule type" value="Genomic_DNA"/>
</dbReference>
<accession>A0A1C7FF45</accession>
<dbReference type="InterPro" id="IPR007446">
    <property type="entry name" value="PilP"/>
</dbReference>
<gene>
    <name evidence="2" type="ORF">VSVS05_02551</name>
</gene>
<protein>
    <submittedName>
        <fullName evidence="2">Uncharacterized protein</fullName>
    </submittedName>
</protein>
<dbReference type="Gene3D" id="2.30.30.830">
    <property type="match status" value="1"/>
</dbReference>
<dbReference type="PIRSF" id="PIRSF016481">
    <property type="entry name" value="Pilus_assembly_PilP"/>
    <property type="match status" value="1"/>
</dbReference>
<organism evidence="2 3">
    <name type="scientific">Vibrio scophthalmi</name>
    <dbReference type="NCBI Taxonomy" id="45658"/>
    <lineage>
        <taxon>Bacteria</taxon>
        <taxon>Pseudomonadati</taxon>
        <taxon>Pseudomonadota</taxon>
        <taxon>Gammaproteobacteria</taxon>
        <taxon>Vibrionales</taxon>
        <taxon>Vibrionaceae</taxon>
        <taxon>Vibrio</taxon>
    </lineage>
</organism>
<dbReference type="Proteomes" id="UP000092528">
    <property type="component" value="Chromosome 1"/>
</dbReference>
<feature type="signal peptide" evidence="1">
    <location>
        <begin position="1"/>
        <end position="23"/>
    </location>
</feature>
<keyword evidence="1" id="KW-0732">Signal</keyword>
<evidence type="ECO:0000256" key="1">
    <source>
        <dbReference type="SAM" id="SignalP"/>
    </source>
</evidence>
<dbReference type="PATRIC" id="fig|45658.7.peg.2506"/>
<dbReference type="AlphaFoldDB" id="A0A1C7FF45"/>
<sequence length="191" mass="21430">MKTNLWRIAVISSLLLVGCRAHQASLEHLREPIQSPPLDVDGEAWKVKSLNLPKSHIEESLVVYHAYSSRDPFSLPPIALLAESPLSLKACWQPKAITIQHELQRYPLEQLHLKGMISRDAQYTALLQTPNGKVIAVAEGQPVGVNYGRVMRVSATQIEINESLPDGLGCWKRREVKLVLQQSRLDIEKSK</sequence>
<evidence type="ECO:0000313" key="3">
    <source>
        <dbReference type="Proteomes" id="UP000092528"/>
    </source>
</evidence>
<dbReference type="STRING" id="45658.VSVS12_00439"/>
<feature type="chain" id="PRO_5008885618" evidence="1">
    <location>
        <begin position="24"/>
        <end position="191"/>
    </location>
</feature>
<reference evidence="2 3" key="1">
    <citation type="submission" date="2016-07" db="EMBL/GenBank/DDBJ databases">
        <title>Genome sequencing of Vibrio scophthalmi strain VS-05, an isolated from Paralichthys olivaceus.</title>
        <authorList>
            <person name="Han H.-J."/>
        </authorList>
    </citation>
    <scope>NUCLEOTIDE SEQUENCE [LARGE SCALE GENOMIC DNA]</scope>
    <source>
        <strain evidence="2 3">VS-05</strain>
    </source>
</reference>
<keyword evidence="3" id="KW-1185">Reference proteome</keyword>
<dbReference type="Pfam" id="PF04351">
    <property type="entry name" value="PilP"/>
    <property type="match status" value="1"/>
</dbReference>